<dbReference type="EMBL" id="MT142497">
    <property type="protein sequence ID" value="QJA82816.1"/>
    <property type="molecule type" value="Genomic_DNA"/>
</dbReference>
<accession>A0A6M3KLA7</accession>
<organism evidence="1">
    <name type="scientific">viral metagenome</name>
    <dbReference type="NCBI Taxonomy" id="1070528"/>
    <lineage>
        <taxon>unclassified sequences</taxon>
        <taxon>metagenomes</taxon>
        <taxon>organismal metagenomes</taxon>
    </lineage>
</organism>
<evidence type="ECO:0000313" key="1">
    <source>
        <dbReference type="EMBL" id="QJA82816.1"/>
    </source>
</evidence>
<reference evidence="1" key="1">
    <citation type="submission" date="2020-03" db="EMBL/GenBank/DDBJ databases">
        <title>The deep terrestrial virosphere.</title>
        <authorList>
            <person name="Holmfeldt K."/>
            <person name="Nilsson E."/>
            <person name="Simone D."/>
            <person name="Lopez-Fernandez M."/>
            <person name="Wu X."/>
            <person name="de Brujin I."/>
            <person name="Lundin D."/>
            <person name="Andersson A."/>
            <person name="Bertilsson S."/>
            <person name="Dopson M."/>
        </authorList>
    </citation>
    <scope>NUCLEOTIDE SEQUENCE</scope>
    <source>
        <strain evidence="1">MM415A00367</strain>
    </source>
</reference>
<keyword evidence="1" id="KW-0863">Zinc-finger</keyword>
<keyword evidence="1" id="KW-0479">Metal-binding</keyword>
<keyword evidence="1" id="KW-0862">Zinc</keyword>
<protein>
    <submittedName>
        <fullName evidence="1">Putative transcription factor zinc-finger domain</fullName>
    </submittedName>
</protein>
<gene>
    <name evidence="1" type="ORF">MM415A00367_0004</name>
</gene>
<sequence length="40" mass="4585">MICPVCKVTMHKAGFGWSGSKKVQRYRCQKCGRVVQRKQA</sequence>
<name>A0A6M3KLA7_9ZZZZ</name>
<dbReference type="AlphaFoldDB" id="A0A6M3KLA7"/>
<proteinExistence type="predicted"/>
<dbReference type="GO" id="GO:0008270">
    <property type="term" value="F:zinc ion binding"/>
    <property type="evidence" value="ECO:0007669"/>
    <property type="project" value="UniProtKB-KW"/>
</dbReference>